<gene>
    <name evidence="1" type="ORF">PsorP6_010750</name>
</gene>
<organism evidence="1 2">
    <name type="scientific">Peronosclerospora sorghi</name>
    <dbReference type="NCBI Taxonomy" id="230839"/>
    <lineage>
        <taxon>Eukaryota</taxon>
        <taxon>Sar</taxon>
        <taxon>Stramenopiles</taxon>
        <taxon>Oomycota</taxon>
        <taxon>Peronosporomycetes</taxon>
        <taxon>Peronosporales</taxon>
        <taxon>Peronosporaceae</taxon>
        <taxon>Peronosclerospora</taxon>
    </lineage>
</organism>
<keyword evidence="2" id="KW-1185">Reference proteome</keyword>
<dbReference type="EMBL" id="CM047585">
    <property type="protein sequence ID" value="KAI9910690.1"/>
    <property type="molecule type" value="Genomic_DNA"/>
</dbReference>
<comment type="caution">
    <text evidence="1">The sequence shown here is derived from an EMBL/GenBank/DDBJ whole genome shotgun (WGS) entry which is preliminary data.</text>
</comment>
<sequence>MGGCFLHLVNETGLLQNGDGSVISEQRKEYEVRKNADQITREREKRTESLSRKQAATEEVEIKITNISNEDDLIQEESISSQQHLRKQHPDGNMTPSSDLPTSSQMPQTTSNNGSTTDAVGNDVPKSASGPPMNHKEKPSDQSGLISSRPQTSMYKNIGLRQRLRPSVYNPKPITAESPVTLEGLLKELYKNHQPDKLKNVSTVAKQYAGKERELVGLFKGNYGALSVRRLEENLYVLERSHQARMSSKESRMQRGCFIRMILFSSIFLSRAVFVNFVVLDAWECHSFEEKEHEVAEGCFPLKKELGTFTHERVADYVSQSHPESCFCSEWKACERALFAALSAKELINLARTVPFSPESLVRHVMTVKGHVPAQKFYDSYVKNVVDTSLNLLSFVWSSALELAGFEKGVSKNLSVDTAFNKHLDDDMTSSHKLQTTDIDNESAADYAGSDVLLTEKVNIEEDKSAAVAPYASEHNPVEEENDALHEEVMTKNSHSSALVEDVVSGDRTSEASILSRTEAEEKEKVMKKIMDIPKLEEMPLSDDPQSIEFSTDDNLTKGYFVRPIVYEIERHFAVTETEGETVAVAIEDVSFNDDEEIPNVAFETDEDIIAENIKTEAESVVEVEMRQEGLELLYPYPASDGVIIEMPVNVLNGAVDENSGKSFSGDKELIFESAYEEVLVFSNEDSIGLSMSGVDEHLFDPAQVEDTTDADVDVKNSEAKMETAVSDVEVDMEDIEKESSSVHFDDNPTSVAVGEAEISVNSGEVVSNSEVSRAEPLPEVVSE</sequence>
<evidence type="ECO:0000313" key="1">
    <source>
        <dbReference type="EMBL" id="KAI9910690.1"/>
    </source>
</evidence>
<reference evidence="1 2" key="1">
    <citation type="journal article" date="2022" name="bioRxiv">
        <title>The genome of the oomycete Peronosclerospora sorghi, a cosmopolitan pathogen of maize and sorghum, is inflated with dispersed pseudogenes.</title>
        <authorList>
            <person name="Fletcher K."/>
            <person name="Martin F."/>
            <person name="Isakeit T."/>
            <person name="Cavanaugh K."/>
            <person name="Magill C."/>
            <person name="Michelmore R."/>
        </authorList>
    </citation>
    <scope>NUCLEOTIDE SEQUENCE [LARGE SCALE GENOMIC DNA]</scope>
    <source>
        <strain evidence="1">P6</strain>
    </source>
</reference>
<dbReference type="Proteomes" id="UP001163321">
    <property type="component" value="Chromosome 6"/>
</dbReference>
<evidence type="ECO:0000313" key="2">
    <source>
        <dbReference type="Proteomes" id="UP001163321"/>
    </source>
</evidence>
<proteinExistence type="predicted"/>
<accession>A0ACC0VVT3</accession>
<name>A0ACC0VVT3_9STRA</name>
<protein>
    <submittedName>
        <fullName evidence="1">Uncharacterized protein</fullName>
    </submittedName>
</protein>